<keyword evidence="1" id="KW-0472">Membrane</keyword>
<name>A0A6B9J667_9CAUD</name>
<sequence>MQNIVGIEFAQHQAAESMKFYRFRKNLFLIPWLVVIVFTIKICSDFDDYRAALLIVGPLNLWIGLPLLLMALYYHSRYSRCKREANSIATFLQKAKA</sequence>
<evidence type="ECO:0000256" key="1">
    <source>
        <dbReference type="SAM" id="Phobius"/>
    </source>
</evidence>
<keyword evidence="1" id="KW-1133">Transmembrane helix</keyword>
<evidence type="ECO:0000313" key="2">
    <source>
        <dbReference type="EMBL" id="QGZ14265.1"/>
    </source>
</evidence>
<feature type="transmembrane region" description="Helical" evidence="1">
    <location>
        <begin position="49"/>
        <end position="74"/>
    </location>
</feature>
<evidence type="ECO:0000313" key="3">
    <source>
        <dbReference type="Proteomes" id="UP000433502"/>
    </source>
</evidence>
<dbReference type="Proteomes" id="UP000433502">
    <property type="component" value="Segment"/>
</dbReference>
<proteinExistence type="predicted"/>
<evidence type="ECO:0008006" key="4">
    <source>
        <dbReference type="Google" id="ProtNLM"/>
    </source>
</evidence>
<feature type="transmembrane region" description="Helical" evidence="1">
    <location>
        <begin position="26"/>
        <end position="43"/>
    </location>
</feature>
<keyword evidence="1" id="KW-0812">Transmembrane</keyword>
<reference evidence="2 3" key="1">
    <citation type="submission" date="2019-10" db="EMBL/GenBank/DDBJ databases">
        <title>Complete genome sequence of bacteriophage vB_RLeM_RL2RES.</title>
        <authorList>
            <person name="Gunathilake D."/>
            <person name="Bhat S."/>
            <person name="Yost C.K."/>
            <person name="Hynes M.F."/>
        </authorList>
    </citation>
    <scope>NUCLEOTIDE SEQUENCE [LARGE SCALE GENOMIC DNA]</scope>
</reference>
<accession>A0A6B9J667</accession>
<keyword evidence="3" id="KW-1185">Reference proteome</keyword>
<gene>
    <name evidence="2" type="ORF">RL2RES_193</name>
</gene>
<protein>
    <recommendedName>
        <fullName evidence="4">Transmembrane protein</fullName>
    </recommendedName>
</protein>
<dbReference type="EMBL" id="MN549361">
    <property type="protein sequence ID" value="QGZ14265.1"/>
    <property type="molecule type" value="Genomic_DNA"/>
</dbReference>
<organism evidence="2 3">
    <name type="scientific">Rhizobium phage RL2RES</name>
    <dbReference type="NCBI Taxonomy" id="103371"/>
    <lineage>
        <taxon>Viruses</taxon>
        <taxon>Duplodnaviria</taxon>
        <taxon>Heunggongvirae</taxon>
        <taxon>Uroviricota</taxon>
        <taxon>Caudoviricetes</taxon>
        <taxon>Pootjesviridae</taxon>
        <taxon>Innesvirus</taxon>
        <taxon>Innesvirus RL2RES</taxon>
    </lineage>
</organism>